<keyword evidence="3 5" id="KW-0067">ATP-binding</keyword>
<dbReference type="InterPro" id="IPR017998">
    <property type="entry name" value="Chaperone_TCP-1"/>
</dbReference>
<dbReference type="InterPro" id="IPR027413">
    <property type="entry name" value="GROEL-like_equatorial_sf"/>
</dbReference>
<dbReference type="RefSeq" id="WP_272985385.1">
    <property type="nucleotide sequence ID" value="NZ_DSFH01000047.1"/>
</dbReference>
<evidence type="ECO:0000256" key="2">
    <source>
        <dbReference type="ARBA" id="ARBA00022741"/>
    </source>
</evidence>
<dbReference type="PANTHER" id="PTHR11353">
    <property type="entry name" value="CHAPERONIN"/>
    <property type="match status" value="1"/>
</dbReference>
<evidence type="ECO:0000256" key="1">
    <source>
        <dbReference type="ARBA" id="ARBA00008020"/>
    </source>
</evidence>
<protein>
    <submittedName>
        <fullName evidence="7">Thermosome subunit</fullName>
    </submittedName>
</protein>
<dbReference type="SUPFAM" id="SSF52029">
    <property type="entry name" value="GroEL apical domain-like"/>
    <property type="match status" value="1"/>
</dbReference>
<gene>
    <name evidence="7" type="ORF">ENO39_03275</name>
</gene>
<dbReference type="Gene3D" id="1.10.560.10">
    <property type="entry name" value="GroEL-like equatorial domain"/>
    <property type="match status" value="1"/>
</dbReference>
<keyword evidence="2 5" id="KW-0547">Nucleotide-binding</keyword>
<dbReference type="InterPro" id="IPR002423">
    <property type="entry name" value="Cpn60/GroEL/TCP-1"/>
</dbReference>
<evidence type="ECO:0000256" key="3">
    <source>
        <dbReference type="ARBA" id="ARBA00022840"/>
    </source>
</evidence>
<dbReference type="Gene3D" id="3.30.260.10">
    <property type="entry name" value="TCP-1-like chaperonin intermediate domain"/>
    <property type="match status" value="1"/>
</dbReference>
<proteinExistence type="inferred from homology"/>
<keyword evidence="4 5" id="KW-0143">Chaperone</keyword>
<comment type="similarity">
    <text evidence="1 5">Belongs to the TCP-1 chaperonin family.</text>
</comment>
<evidence type="ECO:0000256" key="4">
    <source>
        <dbReference type="ARBA" id="ARBA00023186"/>
    </source>
</evidence>
<dbReference type="InterPro" id="IPR027409">
    <property type="entry name" value="GroEL-like_apical_dom_sf"/>
</dbReference>
<reference evidence="7" key="1">
    <citation type="journal article" date="2020" name="mSystems">
        <title>Genome- and Community-Level Interaction Insights into Carbon Utilization and Element Cycling Functions of Hydrothermarchaeota in Hydrothermal Sediment.</title>
        <authorList>
            <person name="Zhou Z."/>
            <person name="Liu Y."/>
            <person name="Xu W."/>
            <person name="Pan J."/>
            <person name="Luo Z.H."/>
            <person name="Li M."/>
        </authorList>
    </citation>
    <scope>NUCLEOTIDE SEQUENCE [LARGE SCALE GENOMIC DNA]</scope>
    <source>
        <strain evidence="7">SpSt-1261</strain>
    </source>
</reference>
<accession>A0A7C2ZWL0</accession>
<dbReference type="InterPro" id="IPR027410">
    <property type="entry name" value="TCP-1-like_intermed_sf"/>
</dbReference>
<sequence>FLAKRGILAVRRVKRSDMEKLERAIGGRIVTSIRDLRPEDLGEASLVEERKVGNEKMLFVEGVKNAKSVTILLRGANDIILDEAERSINDALHVLRNVMKDPKIVGGGGAPEIELALQLRKFATTVGGKKQLAIEAFADAMETVPMILAETSGIDALEALMKLRQLHTENKIFAGVNALTEKIIENTFEENIIEPIIVKKQAVKSASEATITILKIDDLIAAQAPKKKEEKGEGSEGGRMPQGAGMPEF</sequence>
<dbReference type="Pfam" id="PF00118">
    <property type="entry name" value="Cpn60_TCP1"/>
    <property type="match status" value="1"/>
</dbReference>
<dbReference type="Gene3D" id="3.50.7.10">
    <property type="entry name" value="GroEL"/>
    <property type="match status" value="1"/>
</dbReference>
<comment type="caution">
    <text evidence="7">The sequence shown here is derived from an EMBL/GenBank/DDBJ whole genome shotgun (WGS) entry which is preliminary data.</text>
</comment>
<dbReference type="AlphaFoldDB" id="A0A7C2ZWL0"/>
<feature type="non-terminal residue" evidence="7">
    <location>
        <position position="1"/>
    </location>
</feature>
<organism evidence="7">
    <name type="scientific">Fervidicoccus fontis</name>
    <dbReference type="NCBI Taxonomy" id="683846"/>
    <lineage>
        <taxon>Archaea</taxon>
        <taxon>Thermoproteota</taxon>
        <taxon>Thermoprotei</taxon>
        <taxon>Fervidicoccales</taxon>
        <taxon>Fervidicoccaceae</taxon>
        <taxon>Fervidicoccus</taxon>
    </lineage>
</organism>
<dbReference type="SUPFAM" id="SSF48592">
    <property type="entry name" value="GroEL equatorial domain-like"/>
    <property type="match status" value="1"/>
</dbReference>
<name>A0A7C2ZWL0_9CREN</name>
<dbReference type="Proteomes" id="UP000886076">
    <property type="component" value="Unassembled WGS sequence"/>
</dbReference>
<dbReference type="GO" id="GO:0140662">
    <property type="term" value="F:ATP-dependent protein folding chaperone"/>
    <property type="evidence" value="ECO:0007669"/>
    <property type="project" value="InterPro"/>
</dbReference>
<feature type="region of interest" description="Disordered" evidence="6">
    <location>
        <begin position="225"/>
        <end position="249"/>
    </location>
</feature>
<dbReference type="GO" id="GO:0005524">
    <property type="term" value="F:ATP binding"/>
    <property type="evidence" value="ECO:0007669"/>
    <property type="project" value="UniProtKB-KW"/>
</dbReference>
<feature type="compositionally biased region" description="Basic and acidic residues" evidence="6">
    <location>
        <begin position="226"/>
        <end position="236"/>
    </location>
</feature>
<evidence type="ECO:0000256" key="5">
    <source>
        <dbReference type="RuleBase" id="RU004187"/>
    </source>
</evidence>
<evidence type="ECO:0000313" key="7">
    <source>
        <dbReference type="EMBL" id="HEW64059.1"/>
    </source>
</evidence>
<dbReference type="EMBL" id="DSFH01000047">
    <property type="protein sequence ID" value="HEW64059.1"/>
    <property type="molecule type" value="Genomic_DNA"/>
</dbReference>
<evidence type="ECO:0000256" key="6">
    <source>
        <dbReference type="SAM" id="MobiDB-lite"/>
    </source>
</evidence>
<dbReference type="PRINTS" id="PR00304">
    <property type="entry name" value="TCOMPLEXTCP1"/>
</dbReference>